<evidence type="ECO:0000313" key="6">
    <source>
        <dbReference type="EMBL" id="SHE39613.1"/>
    </source>
</evidence>
<gene>
    <name evidence="6" type="ORF">SAMN05444274_101260</name>
</gene>
<dbReference type="InterPro" id="IPR013325">
    <property type="entry name" value="RNA_pol_sigma_r2"/>
</dbReference>
<dbReference type="InterPro" id="IPR036388">
    <property type="entry name" value="WH-like_DNA-bd_sf"/>
</dbReference>
<dbReference type="InterPro" id="IPR039425">
    <property type="entry name" value="RNA_pol_sigma-70-like"/>
</dbReference>
<dbReference type="PANTHER" id="PTHR43133">
    <property type="entry name" value="RNA POLYMERASE ECF-TYPE SIGMA FACTO"/>
    <property type="match status" value="1"/>
</dbReference>
<dbReference type="Gene3D" id="1.10.1740.10">
    <property type="match status" value="1"/>
</dbReference>
<organism evidence="6 7">
    <name type="scientific">Mariniphaga anaerophila</name>
    <dbReference type="NCBI Taxonomy" id="1484053"/>
    <lineage>
        <taxon>Bacteria</taxon>
        <taxon>Pseudomonadati</taxon>
        <taxon>Bacteroidota</taxon>
        <taxon>Bacteroidia</taxon>
        <taxon>Marinilabiliales</taxon>
        <taxon>Prolixibacteraceae</taxon>
        <taxon>Mariniphaga</taxon>
    </lineage>
</organism>
<comment type="similarity">
    <text evidence="1">Belongs to the sigma-70 factor family. ECF subfamily.</text>
</comment>
<dbReference type="STRING" id="1484053.SAMN05444274_101260"/>
<dbReference type="InterPro" id="IPR014284">
    <property type="entry name" value="RNA_pol_sigma-70_dom"/>
</dbReference>
<accession>A0A1M4T4Z6</accession>
<evidence type="ECO:0000256" key="4">
    <source>
        <dbReference type="ARBA" id="ARBA00023163"/>
    </source>
</evidence>
<keyword evidence="7" id="KW-1185">Reference proteome</keyword>
<keyword evidence="3" id="KW-0731">Sigma factor</keyword>
<dbReference type="RefSeq" id="WP_072998202.1">
    <property type="nucleotide sequence ID" value="NZ_FQUM01000001.1"/>
</dbReference>
<proteinExistence type="inferred from homology"/>
<dbReference type="Gene3D" id="1.10.10.10">
    <property type="entry name" value="Winged helix-like DNA-binding domain superfamily/Winged helix DNA-binding domain"/>
    <property type="match status" value="1"/>
</dbReference>
<dbReference type="NCBIfam" id="TIGR02937">
    <property type="entry name" value="sigma70-ECF"/>
    <property type="match status" value="1"/>
</dbReference>
<evidence type="ECO:0000256" key="2">
    <source>
        <dbReference type="ARBA" id="ARBA00023015"/>
    </source>
</evidence>
<evidence type="ECO:0000259" key="5">
    <source>
        <dbReference type="Pfam" id="PF08281"/>
    </source>
</evidence>
<dbReference type="SUPFAM" id="SSF88946">
    <property type="entry name" value="Sigma2 domain of RNA polymerase sigma factors"/>
    <property type="match status" value="1"/>
</dbReference>
<dbReference type="GO" id="GO:0003677">
    <property type="term" value="F:DNA binding"/>
    <property type="evidence" value="ECO:0007669"/>
    <property type="project" value="InterPro"/>
</dbReference>
<dbReference type="GO" id="GO:0006352">
    <property type="term" value="P:DNA-templated transcription initiation"/>
    <property type="evidence" value="ECO:0007669"/>
    <property type="project" value="InterPro"/>
</dbReference>
<dbReference type="OrthoDB" id="1121921at2"/>
<dbReference type="InterPro" id="IPR013324">
    <property type="entry name" value="RNA_pol_sigma_r3/r4-like"/>
</dbReference>
<dbReference type="GO" id="GO:0016987">
    <property type="term" value="F:sigma factor activity"/>
    <property type="evidence" value="ECO:0007669"/>
    <property type="project" value="UniProtKB-KW"/>
</dbReference>
<dbReference type="SUPFAM" id="SSF88659">
    <property type="entry name" value="Sigma3 and sigma4 domains of RNA polymerase sigma factors"/>
    <property type="match status" value="1"/>
</dbReference>
<dbReference type="PANTHER" id="PTHR43133:SF46">
    <property type="entry name" value="RNA POLYMERASE SIGMA-70 FACTOR ECF SUBFAMILY"/>
    <property type="match status" value="1"/>
</dbReference>
<sequence length="192" mass="23041">MKPDKKIWDDFRHGENYALSHIYFQYIQMLYRYGKKFSQDDELVKDVIQDLFFDLIRTKDNLGETDNISFYLMASFRRKLARAIKQRLPLEYSDDNELTAEIVYSAEHDFIHKEVLSQREKTIKNALLKLTPKQREVLFYKFTCNFDYEQICEIMELQYNSARKQVSRALKALKEVLPPSELFLFFTGFTQK</sequence>
<dbReference type="Proteomes" id="UP000184164">
    <property type="component" value="Unassembled WGS sequence"/>
</dbReference>
<dbReference type="InterPro" id="IPR013249">
    <property type="entry name" value="RNA_pol_sigma70_r4_t2"/>
</dbReference>
<dbReference type="Pfam" id="PF08281">
    <property type="entry name" value="Sigma70_r4_2"/>
    <property type="match status" value="1"/>
</dbReference>
<keyword evidence="2" id="KW-0805">Transcription regulation</keyword>
<feature type="domain" description="RNA polymerase sigma factor 70 region 4 type 2" evidence="5">
    <location>
        <begin position="123"/>
        <end position="173"/>
    </location>
</feature>
<reference evidence="6 7" key="1">
    <citation type="submission" date="2016-11" db="EMBL/GenBank/DDBJ databases">
        <authorList>
            <person name="Jaros S."/>
            <person name="Januszkiewicz K."/>
            <person name="Wedrychowicz H."/>
        </authorList>
    </citation>
    <scope>NUCLEOTIDE SEQUENCE [LARGE SCALE GENOMIC DNA]</scope>
    <source>
        <strain evidence="6 7">DSM 26910</strain>
    </source>
</reference>
<dbReference type="EMBL" id="FQUM01000001">
    <property type="protein sequence ID" value="SHE39613.1"/>
    <property type="molecule type" value="Genomic_DNA"/>
</dbReference>
<evidence type="ECO:0000313" key="7">
    <source>
        <dbReference type="Proteomes" id="UP000184164"/>
    </source>
</evidence>
<evidence type="ECO:0000256" key="3">
    <source>
        <dbReference type="ARBA" id="ARBA00023082"/>
    </source>
</evidence>
<evidence type="ECO:0000256" key="1">
    <source>
        <dbReference type="ARBA" id="ARBA00010641"/>
    </source>
</evidence>
<keyword evidence="4" id="KW-0804">Transcription</keyword>
<protein>
    <submittedName>
        <fullName evidence="6">RNA polymerase sigma factor, sigma-70 family</fullName>
    </submittedName>
</protein>
<name>A0A1M4T4Z6_9BACT</name>
<dbReference type="AlphaFoldDB" id="A0A1M4T4Z6"/>